<evidence type="ECO:0000313" key="2">
    <source>
        <dbReference type="Proteomes" id="UP001225072"/>
    </source>
</evidence>
<dbReference type="RefSeq" id="WP_307451380.1">
    <property type="nucleotide sequence ID" value="NZ_JAUTAL010000001.1"/>
</dbReference>
<gene>
    <name evidence="1" type="ORF">QE404_002827</name>
</gene>
<sequence length="149" mass="17566">MENEIKSIKVAFVQKVGDDQYETETMWCDIVDNNNYKIANIPAIVKNVSLGDIIEVEYDIDEERYYFENLVLASGNSTVHIFVYRDEDVDPVKIWLEDNKCESEVLRQRNIVAVNIPKQINYSPIKKYLDQGEEKEIWTYEESCLEHDY</sequence>
<dbReference type="Pfam" id="PF14085">
    <property type="entry name" value="DUF4265"/>
    <property type="match status" value="1"/>
</dbReference>
<evidence type="ECO:0000313" key="1">
    <source>
        <dbReference type="EMBL" id="MDQ1097680.1"/>
    </source>
</evidence>
<dbReference type="EMBL" id="JAUTAL010000001">
    <property type="protein sequence ID" value="MDQ1097680.1"/>
    <property type="molecule type" value="Genomic_DNA"/>
</dbReference>
<accession>A0ABU0TKV8</accession>
<reference evidence="1 2" key="1">
    <citation type="submission" date="2023-07" db="EMBL/GenBank/DDBJ databases">
        <title>Functional and genomic diversity of the sorghum phyllosphere microbiome.</title>
        <authorList>
            <person name="Shade A."/>
        </authorList>
    </citation>
    <scope>NUCLEOTIDE SEQUENCE [LARGE SCALE GENOMIC DNA]</scope>
    <source>
        <strain evidence="1 2">SORGH_AS_1064</strain>
    </source>
</reference>
<evidence type="ECO:0008006" key="3">
    <source>
        <dbReference type="Google" id="ProtNLM"/>
    </source>
</evidence>
<name>A0ABU0TKV8_9FLAO</name>
<dbReference type="InterPro" id="IPR025361">
    <property type="entry name" value="DUF4265"/>
</dbReference>
<dbReference type="Proteomes" id="UP001225072">
    <property type="component" value="Unassembled WGS sequence"/>
</dbReference>
<organism evidence="1 2">
    <name type="scientific">Chryseobacterium camelliae</name>
    <dbReference type="NCBI Taxonomy" id="1265445"/>
    <lineage>
        <taxon>Bacteria</taxon>
        <taxon>Pseudomonadati</taxon>
        <taxon>Bacteroidota</taxon>
        <taxon>Flavobacteriia</taxon>
        <taxon>Flavobacteriales</taxon>
        <taxon>Weeksellaceae</taxon>
        <taxon>Chryseobacterium group</taxon>
        <taxon>Chryseobacterium</taxon>
    </lineage>
</organism>
<protein>
    <recommendedName>
        <fullName evidence="3">DUF4265 domain-containing protein</fullName>
    </recommendedName>
</protein>
<keyword evidence="2" id="KW-1185">Reference proteome</keyword>
<comment type="caution">
    <text evidence="1">The sequence shown here is derived from an EMBL/GenBank/DDBJ whole genome shotgun (WGS) entry which is preliminary data.</text>
</comment>
<proteinExistence type="predicted"/>